<evidence type="ECO:0000256" key="4">
    <source>
        <dbReference type="ARBA" id="ARBA00022676"/>
    </source>
</evidence>
<dbReference type="InterPro" id="IPR050396">
    <property type="entry name" value="Glycosyltr_51/Transpeptidase"/>
</dbReference>
<dbReference type="Proteomes" id="UP001180087">
    <property type="component" value="Chromosome"/>
</dbReference>
<evidence type="ECO:0000256" key="9">
    <source>
        <dbReference type="ARBA" id="ARBA00022984"/>
    </source>
</evidence>
<feature type="compositionally biased region" description="Low complexity" evidence="16">
    <location>
        <begin position="856"/>
        <end position="870"/>
    </location>
</feature>
<sequence length="921" mass="101742">MDRKDDNKNKSSTRRTAKKQKGSRIGFGLIFLTFLSLCIVFGCFVFGLGAGYFASLVKDEPVRTVAAMKQDLYDYEKTSKLYFANNEYIGDIRSDLHREKISLDKVPQTLVDAVIATEDENFYEHNGIMPKAIVRAAIQEVTNSDTKTGGSTLTQQLVKNQVLTNEVSFDRKAKEILIALRVERFFTKKQILQAYLNIIPYGREASGRNIAGIKTAANGIFGIEPEKLNLAQSAFLAGLPQSPSYYTPYRANGEFKSEEGIQPGINRMKYVLKRMRGAGYITESQMQEAMNYDIRKDFTQKSTLPKVKKYPELVYEAEKRVKEILREQIAEEDGIETDQLDKDKTLKEKYDELADRALRQRGYRIHTTINKKMYEKMQKVAKNYQYYGPDKDGERVETGSIMIENKTGKIISFVGSREYTDGNQINYAMGTVRPNGSTMKPLLDYAPAMEEGVIQPGSVFADVPKSFGNYRPNNYAGGFHGLVSARTALANSYNIPAVEIYSKIISKNPAKKYLEKMGITSLTKADHENLSLALGQPTYGISVEENVNAYATFANNGKFVDAYMIDKIETDDGKVIYQHKSKPVKVFSPQTAYLTIDMMRDVLNHGTATYVRPQLNNPSVDWAGKTGTSQDYKDAWFVATNPNVTFGTWIGYKTPKSLQCVGCSLSYSQRNEKLWAELINSAAEVNPKLVTPSKRFKQPKNIVARSYCTSSGMLPSEACSKAGLVQSDIYNAKFVPGAADDSLIFNSYGGISFNPAFLQRKGYDKLGDLSMLFPRVNTELWQRLGSGGASRSSSSQSESTSTNSSSSSSEPTPQNTQPSSPSPEPSETSNEQTAPEPDSNQPDRQNGTGQPPQSAGGQNTQTNPNSNSQGNNGGSNGGNTNSPGPHENKPNGPSRPGNGNGNNNKPEDTETNHPPGNADQD</sequence>
<name>A0ABY9KTB9_9BACI</name>
<keyword evidence="6 17" id="KW-0812">Transmembrane</keyword>
<keyword evidence="4 20" id="KW-0328">Glycosyltransferase</keyword>
<keyword evidence="7" id="KW-0378">Hydrolase</keyword>
<evidence type="ECO:0000256" key="6">
    <source>
        <dbReference type="ARBA" id="ARBA00022692"/>
    </source>
</evidence>
<evidence type="ECO:0000313" key="21">
    <source>
        <dbReference type="Proteomes" id="UP001180087"/>
    </source>
</evidence>
<evidence type="ECO:0000256" key="3">
    <source>
        <dbReference type="ARBA" id="ARBA00022670"/>
    </source>
</evidence>
<evidence type="ECO:0000256" key="14">
    <source>
        <dbReference type="ARBA" id="ARBA00034000"/>
    </source>
</evidence>
<evidence type="ECO:0000313" key="20">
    <source>
        <dbReference type="EMBL" id="WLV23809.1"/>
    </source>
</evidence>
<keyword evidence="9" id="KW-0573">Peptidoglycan synthesis</keyword>
<dbReference type="RefSeq" id="WP_348026196.1">
    <property type="nucleotide sequence ID" value="NZ_CP129113.1"/>
</dbReference>
<evidence type="ECO:0000256" key="12">
    <source>
        <dbReference type="ARBA" id="ARBA00023268"/>
    </source>
</evidence>
<dbReference type="PANTHER" id="PTHR32282:SF32">
    <property type="entry name" value="PENICILLIN-BINDING PROTEIN 2A"/>
    <property type="match status" value="1"/>
</dbReference>
<keyword evidence="3" id="KW-0645">Protease</keyword>
<dbReference type="EC" id="2.4.-.-" evidence="20"/>
<accession>A0ABY9KTB9</accession>
<reference evidence="20" key="1">
    <citation type="submission" date="2023-06" db="EMBL/GenBank/DDBJ databases">
        <title>A Treasure from Seagulls: Isolation and Description of Aciduricobacillus qingdaonensis gen. nov., sp. nov., a Rare Obligately Uric Acid-utilizing Member in the Family Bacillaceae.</title>
        <authorList>
            <person name="Liu W."/>
            <person name="Wang B."/>
        </authorList>
    </citation>
    <scope>NUCLEOTIDE SEQUENCE</scope>
    <source>
        <strain evidence="20">44XB</strain>
    </source>
</reference>
<evidence type="ECO:0000256" key="8">
    <source>
        <dbReference type="ARBA" id="ARBA00022960"/>
    </source>
</evidence>
<feature type="domain" description="Glycosyl transferase family 51" evidence="19">
    <location>
        <begin position="87"/>
        <end position="275"/>
    </location>
</feature>
<feature type="compositionally biased region" description="Low complexity" evidence="16">
    <location>
        <begin position="878"/>
        <end position="904"/>
    </location>
</feature>
<evidence type="ECO:0000256" key="1">
    <source>
        <dbReference type="ARBA" id="ARBA00022475"/>
    </source>
</evidence>
<gene>
    <name evidence="20" type="ORF">QR721_09160</name>
</gene>
<dbReference type="GO" id="GO:0016757">
    <property type="term" value="F:glycosyltransferase activity"/>
    <property type="evidence" value="ECO:0007669"/>
    <property type="project" value="UniProtKB-KW"/>
</dbReference>
<proteinExistence type="predicted"/>
<dbReference type="PANTHER" id="PTHR32282">
    <property type="entry name" value="BINDING PROTEIN TRANSPEPTIDASE, PUTATIVE-RELATED"/>
    <property type="match status" value="1"/>
</dbReference>
<keyword evidence="21" id="KW-1185">Reference proteome</keyword>
<dbReference type="EMBL" id="CP129113">
    <property type="protein sequence ID" value="WLV23809.1"/>
    <property type="molecule type" value="Genomic_DNA"/>
</dbReference>
<keyword evidence="11 17" id="KW-0472">Membrane</keyword>
<evidence type="ECO:0000256" key="17">
    <source>
        <dbReference type="SAM" id="Phobius"/>
    </source>
</evidence>
<feature type="region of interest" description="Disordered" evidence="16">
    <location>
        <begin position="784"/>
        <end position="921"/>
    </location>
</feature>
<feature type="domain" description="Penicillin-binding protein transpeptidase" evidence="18">
    <location>
        <begin position="401"/>
        <end position="642"/>
    </location>
</feature>
<dbReference type="Gene3D" id="1.10.3810.10">
    <property type="entry name" value="Biosynthetic peptidoglycan transglycosylase-like"/>
    <property type="match status" value="1"/>
</dbReference>
<dbReference type="SUPFAM" id="SSF53955">
    <property type="entry name" value="Lysozyme-like"/>
    <property type="match status" value="1"/>
</dbReference>
<dbReference type="SUPFAM" id="SSF56601">
    <property type="entry name" value="beta-lactamase/transpeptidase-like"/>
    <property type="match status" value="1"/>
</dbReference>
<keyword evidence="12" id="KW-0511">Multifunctional enzyme</keyword>
<organism evidence="20 21">
    <name type="scientific">Aciduricibacillus chroicocephali</name>
    <dbReference type="NCBI Taxonomy" id="3054939"/>
    <lineage>
        <taxon>Bacteria</taxon>
        <taxon>Bacillati</taxon>
        <taxon>Bacillota</taxon>
        <taxon>Bacilli</taxon>
        <taxon>Bacillales</taxon>
        <taxon>Bacillaceae</taxon>
        <taxon>Aciduricibacillus</taxon>
    </lineage>
</organism>
<feature type="compositionally biased region" description="Polar residues" evidence="16">
    <location>
        <begin position="838"/>
        <end position="855"/>
    </location>
</feature>
<keyword evidence="8" id="KW-0133">Cell shape</keyword>
<dbReference type="InterPro" id="IPR036950">
    <property type="entry name" value="PBP_transglycosylase"/>
</dbReference>
<keyword evidence="1" id="KW-1003">Cell membrane</keyword>
<dbReference type="Pfam" id="PF00912">
    <property type="entry name" value="Transgly"/>
    <property type="match status" value="1"/>
</dbReference>
<dbReference type="InterPro" id="IPR001264">
    <property type="entry name" value="Glyco_trans_51"/>
</dbReference>
<dbReference type="Gene3D" id="3.40.710.10">
    <property type="entry name" value="DD-peptidase/beta-lactamase superfamily"/>
    <property type="match status" value="1"/>
</dbReference>
<evidence type="ECO:0000256" key="7">
    <source>
        <dbReference type="ARBA" id="ARBA00022801"/>
    </source>
</evidence>
<keyword evidence="5 20" id="KW-0808">Transferase</keyword>
<dbReference type="InterPro" id="IPR001460">
    <property type="entry name" value="PCN-bd_Tpept"/>
</dbReference>
<evidence type="ECO:0000256" key="2">
    <source>
        <dbReference type="ARBA" id="ARBA00022645"/>
    </source>
</evidence>
<protein>
    <submittedName>
        <fullName evidence="20">Transglycosylase domain-containing protein</fullName>
        <ecNumber evidence="20">2.4.-.-</ecNumber>
    </submittedName>
</protein>
<evidence type="ECO:0000256" key="10">
    <source>
        <dbReference type="ARBA" id="ARBA00022989"/>
    </source>
</evidence>
<evidence type="ECO:0000256" key="13">
    <source>
        <dbReference type="ARBA" id="ARBA00023316"/>
    </source>
</evidence>
<evidence type="ECO:0000256" key="5">
    <source>
        <dbReference type="ARBA" id="ARBA00022679"/>
    </source>
</evidence>
<evidence type="ECO:0000256" key="11">
    <source>
        <dbReference type="ARBA" id="ARBA00023136"/>
    </source>
</evidence>
<evidence type="ECO:0000256" key="15">
    <source>
        <dbReference type="ARBA" id="ARBA00049902"/>
    </source>
</evidence>
<evidence type="ECO:0000259" key="19">
    <source>
        <dbReference type="Pfam" id="PF00912"/>
    </source>
</evidence>
<comment type="catalytic activity">
    <reaction evidence="14">
        <text>Preferential cleavage: (Ac)2-L-Lys-D-Ala-|-D-Ala. Also transpeptidation of peptidyl-alanyl moieties that are N-acyl substituents of D-alanine.</text>
        <dbReference type="EC" id="3.4.16.4"/>
    </reaction>
</comment>
<feature type="compositionally biased region" description="Low complexity" evidence="16">
    <location>
        <begin position="792"/>
        <end position="833"/>
    </location>
</feature>
<keyword evidence="10 17" id="KW-1133">Transmembrane helix</keyword>
<evidence type="ECO:0000256" key="16">
    <source>
        <dbReference type="SAM" id="MobiDB-lite"/>
    </source>
</evidence>
<dbReference type="Pfam" id="PF00905">
    <property type="entry name" value="Transpeptidase"/>
    <property type="match status" value="1"/>
</dbReference>
<keyword evidence="13" id="KW-0961">Cell wall biogenesis/degradation</keyword>
<evidence type="ECO:0000259" key="18">
    <source>
        <dbReference type="Pfam" id="PF00905"/>
    </source>
</evidence>
<dbReference type="InterPro" id="IPR023346">
    <property type="entry name" value="Lysozyme-like_dom_sf"/>
</dbReference>
<comment type="catalytic activity">
    <reaction evidence="15">
        <text>[GlcNAc-(1-&gt;4)-Mur2Ac(oyl-L-Ala-gamma-D-Glu-L-Lys-D-Ala-D-Ala)](n)-di-trans,octa-cis-undecaprenyl diphosphate + beta-D-GlcNAc-(1-&gt;4)-Mur2Ac(oyl-L-Ala-gamma-D-Glu-L-Lys-D-Ala-D-Ala)-di-trans,octa-cis-undecaprenyl diphosphate = [GlcNAc-(1-&gt;4)-Mur2Ac(oyl-L-Ala-gamma-D-Glu-L-Lys-D-Ala-D-Ala)](n+1)-di-trans,octa-cis-undecaprenyl diphosphate + di-trans,octa-cis-undecaprenyl diphosphate + H(+)</text>
        <dbReference type="Rhea" id="RHEA:23708"/>
        <dbReference type="Rhea" id="RHEA-COMP:9602"/>
        <dbReference type="Rhea" id="RHEA-COMP:9603"/>
        <dbReference type="ChEBI" id="CHEBI:15378"/>
        <dbReference type="ChEBI" id="CHEBI:58405"/>
        <dbReference type="ChEBI" id="CHEBI:60033"/>
        <dbReference type="ChEBI" id="CHEBI:78435"/>
        <dbReference type="EC" id="2.4.99.28"/>
    </reaction>
</comment>
<feature type="transmembrane region" description="Helical" evidence="17">
    <location>
        <begin position="25"/>
        <end position="54"/>
    </location>
</feature>
<dbReference type="InterPro" id="IPR012338">
    <property type="entry name" value="Beta-lactam/transpept-like"/>
</dbReference>
<keyword evidence="2" id="KW-0121">Carboxypeptidase</keyword>